<dbReference type="Gene3D" id="3.30.40.10">
    <property type="entry name" value="Zinc/RING finger domain, C3HC4 (zinc finger)"/>
    <property type="match status" value="1"/>
</dbReference>
<gene>
    <name evidence="5" type="ORF">TIFTF001_008290</name>
</gene>
<evidence type="ECO:0000313" key="6">
    <source>
        <dbReference type="Proteomes" id="UP001187192"/>
    </source>
</evidence>
<dbReference type="EMBL" id="BTGU01000009">
    <property type="protein sequence ID" value="GMN39059.1"/>
    <property type="molecule type" value="Genomic_DNA"/>
</dbReference>
<proteinExistence type="predicted"/>
<dbReference type="GO" id="GO:0005634">
    <property type="term" value="C:nucleus"/>
    <property type="evidence" value="ECO:0007669"/>
    <property type="project" value="InterPro"/>
</dbReference>
<dbReference type="GO" id="GO:0008270">
    <property type="term" value="F:zinc ion binding"/>
    <property type="evidence" value="ECO:0007669"/>
    <property type="project" value="UniProtKB-KW"/>
</dbReference>
<dbReference type="CDD" id="cd16450">
    <property type="entry name" value="mRING-C3HGC3_RFWD3"/>
    <property type="match status" value="1"/>
</dbReference>
<name>A0AA87ZL40_FICCA</name>
<dbReference type="GO" id="GO:0036297">
    <property type="term" value="P:interstrand cross-link repair"/>
    <property type="evidence" value="ECO:0007669"/>
    <property type="project" value="InterPro"/>
</dbReference>
<feature type="coiled-coil region" evidence="2">
    <location>
        <begin position="223"/>
        <end position="257"/>
    </location>
</feature>
<feature type="domain" description="RING-type" evidence="4">
    <location>
        <begin position="164"/>
        <end position="210"/>
    </location>
</feature>
<dbReference type="PANTHER" id="PTHR16047:SF13">
    <property type="entry name" value="E3 UBIQUITIN-PROTEIN LIGASE RFWD3"/>
    <property type="match status" value="1"/>
</dbReference>
<evidence type="ECO:0000259" key="4">
    <source>
        <dbReference type="PROSITE" id="PS50089"/>
    </source>
</evidence>
<accession>A0AA87ZL40</accession>
<sequence length="353" mass="40768">MEAKKVTSFRRERREGGREREKKIRREVRNQAPMADDFPSITESPQDQTELENDGDSSPIFFEDGADYEGDEAPFFLEDEIDIENEDEEEPFFLDDENEEDEEYMSYVEYLESLSEEEDSGGDDGYWESEVCSSGDDEDEACSSGDEVSEGGEWSATQIDGLFCSICMESWTTHGDHHISCLPCGHIYGMSCIERWLKQRQNQGKCPQCKRGCALKDVRKLFASRVVAIEEEAQKRIQSLENKCASLEKKRARWSKKEAKWRQTEAELKLEVQHLREVYFLTSLKVLMSEQVNKNHYAECKQQLAETKQQVEQMTQFLKTRFPDFPNIPSLSDLPLPPQNRPKLPHDDPLGSL</sequence>
<dbReference type="PROSITE" id="PS50089">
    <property type="entry name" value="ZF_RING_2"/>
    <property type="match status" value="1"/>
</dbReference>
<dbReference type="PANTHER" id="PTHR16047">
    <property type="entry name" value="RFWD3 PROTEIN"/>
    <property type="match status" value="1"/>
</dbReference>
<feature type="compositionally biased region" description="Basic and acidic residues" evidence="3">
    <location>
        <begin position="344"/>
        <end position="353"/>
    </location>
</feature>
<dbReference type="InterPro" id="IPR001841">
    <property type="entry name" value="Znf_RING"/>
</dbReference>
<keyword evidence="1" id="KW-0863">Zinc-finger</keyword>
<dbReference type="Proteomes" id="UP001187192">
    <property type="component" value="Unassembled WGS sequence"/>
</dbReference>
<dbReference type="InterPro" id="IPR013083">
    <property type="entry name" value="Znf_RING/FYVE/PHD"/>
</dbReference>
<keyword evidence="6" id="KW-1185">Reference proteome</keyword>
<feature type="compositionally biased region" description="Basic and acidic residues" evidence="3">
    <location>
        <begin position="1"/>
        <end position="29"/>
    </location>
</feature>
<keyword evidence="1" id="KW-0862">Zinc</keyword>
<dbReference type="SUPFAM" id="SSF57850">
    <property type="entry name" value="RING/U-box"/>
    <property type="match status" value="1"/>
</dbReference>
<feature type="compositionally biased region" description="Acidic residues" evidence="3">
    <location>
        <begin position="115"/>
        <end position="127"/>
    </location>
</feature>
<organism evidence="5 6">
    <name type="scientific">Ficus carica</name>
    <name type="common">Common fig</name>
    <dbReference type="NCBI Taxonomy" id="3494"/>
    <lineage>
        <taxon>Eukaryota</taxon>
        <taxon>Viridiplantae</taxon>
        <taxon>Streptophyta</taxon>
        <taxon>Embryophyta</taxon>
        <taxon>Tracheophyta</taxon>
        <taxon>Spermatophyta</taxon>
        <taxon>Magnoliopsida</taxon>
        <taxon>eudicotyledons</taxon>
        <taxon>Gunneridae</taxon>
        <taxon>Pentapetalae</taxon>
        <taxon>rosids</taxon>
        <taxon>fabids</taxon>
        <taxon>Rosales</taxon>
        <taxon>Moraceae</taxon>
        <taxon>Ficeae</taxon>
        <taxon>Ficus</taxon>
    </lineage>
</organism>
<reference evidence="5" key="1">
    <citation type="submission" date="2023-07" db="EMBL/GenBank/DDBJ databases">
        <title>draft genome sequence of fig (Ficus carica).</title>
        <authorList>
            <person name="Takahashi T."/>
            <person name="Nishimura K."/>
        </authorList>
    </citation>
    <scope>NUCLEOTIDE SEQUENCE</scope>
</reference>
<feature type="region of interest" description="Disordered" evidence="3">
    <location>
        <begin position="1"/>
        <end position="67"/>
    </location>
</feature>
<evidence type="ECO:0000256" key="3">
    <source>
        <dbReference type="SAM" id="MobiDB-lite"/>
    </source>
</evidence>
<dbReference type="InterPro" id="IPR037381">
    <property type="entry name" value="RFWD3"/>
</dbReference>
<dbReference type="AlphaFoldDB" id="A0AA87ZL40"/>
<keyword evidence="2" id="KW-0175">Coiled coil</keyword>
<keyword evidence="1" id="KW-0479">Metal-binding</keyword>
<evidence type="ECO:0000313" key="5">
    <source>
        <dbReference type="EMBL" id="GMN39059.1"/>
    </source>
</evidence>
<dbReference type="GO" id="GO:0016567">
    <property type="term" value="P:protein ubiquitination"/>
    <property type="evidence" value="ECO:0007669"/>
    <property type="project" value="InterPro"/>
</dbReference>
<evidence type="ECO:0000256" key="2">
    <source>
        <dbReference type="SAM" id="Coils"/>
    </source>
</evidence>
<dbReference type="Pfam" id="PF13639">
    <property type="entry name" value="zf-RING_2"/>
    <property type="match status" value="1"/>
</dbReference>
<protein>
    <recommendedName>
        <fullName evidence="4">RING-type domain-containing protein</fullName>
    </recommendedName>
</protein>
<feature type="region of interest" description="Disordered" evidence="3">
    <location>
        <begin position="115"/>
        <end position="152"/>
    </location>
</feature>
<dbReference type="SMART" id="SM00184">
    <property type="entry name" value="RING"/>
    <property type="match status" value="1"/>
</dbReference>
<feature type="region of interest" description="Disordered" evidence="3">
    <location>
        <begin position="329"/>
        <end position="353"/>
    </location>
</feature>
<evidence type="ECO:0000256" key="1">
    <source>
        <dbReference type="PROSITE-ProRule" id="PRU00175"/>
    </source>
</evidence>
<comment type="caution">
    <text evidence="5">The sequence shown here is derived from an EMBL/GenBank/DDBJ whole genome shotgun (WGS) entry which is preliminary data.</text>
</comment>
<dbReference type="GO" id="GO:0004842">
    <property type="term" value="F:ubiquitin-protein transferase activity"/>
    <property type="evidence" value="ECO:0007669"/>
    <property type="project" value="InterPro"/>
</dbReference>